<organism evidence="1 2">
    <name type="scientific">Panagrolaimus sp. PS1159</name>
    <dbReference type="NCBI Taxonomy" id="55785"/>
    <lineage>
        <taxon>Eukaryota</taxon>
        <taxon>Metazoa</taxon>
        <taxon>Ecdysozoa</taxon>
        <taxon>Nematoda</taxon>
        <taxon>Chromadorea</taxon>
        <taxon>Rhabditida</taxon>
        <taxon>Tylenchina</taxon>
        <taxon>Panagrolaimomorpha</taxon>
        <taxon>Panagrolaimoidea</taxon>
        <taxon>Panagrolaimidae</taxon>
        <taxon>Panagrolaimus</taxon>
    </lineage>
</organism>
<reference evidence="2" key="1">
    <citation type="submission" date="2022-11" db="UniProtKB">
        <authorList>
            <consortium name="WormBaseParasite"/>
        </authorList>
    </citation>
    <scope>IDENTIFICATION</scope>
</reference>
<proteinExistence type="predicted"/>
<accession>A0AC35GNC3</accession>
<evidence type="ECO:0000313" key="1">
    <source>
        <dbReference type="Proteomes" id="UP000887580"/>
    </source>
</evidence>
<name>A0AC35GNC3_9BILA</name>
<evidence type="ECO:0000313" key="2">
    <source>
        <dbReference type="WBParaSite" id="PS1159_v2.g6840.t1"/>
    </source>
</evidence>
<protein>
    <submittedName>
        <fullName evidence="2">NR LBD domain-containing protein</fullName>
    </submittedName>
</protein>
<dbReference type="Proteomes" id="UP000887580">
    <property type="component" value="Unplaced"/>
</dbReference>
<dbReference type="WBParaSite" id="PS1159_v2.g6840.t1">
    <property type="protein sequence ID" value="PS1159_v2.g6840.t1"/>
    <property type="gene ID" value="PS1159_v2.g6840"/>
</dbReference>
<sequence>MRGGRNKFGTFYKQDRAQRMRQMSNRPTNGNQNQNQQQQQQQRNAIISQTPTSISTAPYYSNEQALAAQHSAELAYFEHNRLKTSTNYDILLQSPTLSNSTNSSNFSDGSHTDYTPNGVAAALLQTSVTDDFASRTFNAAAIYPNATIKPEPFDNYIASAAPPVSTIDSSYLSREYSTHFNAAAAMNGLSYTNMMPMQNLTNGSPLPLCPVPTEQTIDSVFYTSAGNLDHLSRTLISRQHSSNVMKMTPRNSETAMDFCVNSSEQMLNLHITWAKSDLEFHKLSSDEQVSQINNSWATLHILEFIYSILNNEIDASIKLDNGTIVSTEQIAIFGCDSLIPEFRTLCSLLQQHGFTRYDFIAFCYLTLYDDIFICNQTMSLVSQLKSSILYSWTSFRGEHHSTSFLQILQQIKNLAIKAEQTLFRQHQTGLKLPTLIYEMISQNYQNRIAVYGGHC</sequence>